<comment type="caution">
    <text evidence="2">The sequence shown here is derived from an EMBL/GenBank/DDBJ whole genome shotgun (WGS) entry which is preliminary data.</text>
</comment>
<dbReference type="InterPro" id="IPR027974">
    <property type="entry name" value="DUF4470"/>
</dbReference>
<dbReference type="AlphaFoldDB" id="A0A9W9UVD3"/>
<dbReference type="OrthoDB" id="5282002at2759"/>
<sequence length="539" mass="61843">MKPSLPAVPANSLLIVGKTVRRLIDWRPAWDREGRDPAWVVASQYLHNTFGNVKYLWGNAPAIDVLQLEKNESLHYQEDIALLFAASGDLRNVVKTIADLPNSFEQNLHVSINDLDRVVVVRNVILLLLALSATDAPSPEAGKDEDISEALIHLWYSSFITERVLGHLQKRVIPLISDACDEASTLQPGALMSKTWHFPPRKSLRVELRREEWLRVKEFCEVPETLTYEKARATRVSVTLAPQRTDYRERWHFKELSPPVRVARQQFREDGLLLPFGYPRIGFHIPNPTIFYDGTTWPMDDKADPLTGWSIQEVYGTKTSAAADVYGKLFVHLRKVMKKFLDRLSIMSVDFEMVNMDAKELLLHLAEDHYTRIEVSNISDAGYLGIRATLATLTPLLQPPERNPNATLITLFLNAVMEISKANGEKDSISNMKKPMEYLPTPDWLSFSNPQGADMMRLWDSRALVMDVKKHFQKYMEIHRFNRVAADLKVVFKSRNTIIEEWPTQLKLQLKQKGAVEEFRILLGSDFSGLEHYVEWRRV</sequence>
<name>A0A9W9UVD3_9EURO</name>
<evidence type="ECO:0000313" key="3">
    <source>
        <dbReference type="Proteomes" id="UP001147752"/>
    </source>
</evidence>
<dbReference type="EMBL" id="JAPZBT010000006">
    <property type="protein sequence ID" value="KAJ5356800.1"/>
    <property type="molecule type" value="Genomic_DNA"/>
</dbReference>
<gene>
    <name evidence="2" type="ORF">N7517_011409</name>
</gene>
<dbReference type="Proteomes" id="UP001147752">
    <property type="component" value="Unassembled WGS sequence"/>
</dbReference>
<accession>A0A9W9UVD3</accession>
<dbReference type="RefSeq" id="XP_056574947.1">
    <property type="nucleotide sequence ID" value="XM_056729132.1"/>
</dbReference>
<protein>
    <recommendedName>
        <fullName evidence="1">DUF4470 domain-containing protein</fullName>
    </recommendedName>
</protein>
<evidence type="ECO:0000313" key="2">
    <source>
        <dbReference type="EMBL" id="KAJ5356800.1"/>
    </source>
</evidence>
<reference evidence="2" key="1">
    <citation type="submission" date="2022-12" db="EMBL/GenBank/DDBJ databases">
        <authorList>
            <person name="Petersen C."/>
        </authorList>
    </citation>
    <scope>NUCLEOTIDE SEQUENCE</scope>
    <source>
        <strain evidence="2">IBT 3081</strain>
    </source>
</reference>
<reference evidence="2" key="2">
    <citation type="journal article" date="2023" name="IMA Fungus">
        <title>Comparative genomic study of the Penicillium genus elucidates a diverse pangenome and 15 lateral gene transfer events.</title>
        <authorList>
            <person name="Petersen C."/>
            <person name="Sorensen T."/>
            <person name="Nielsen M.R."/>
            <person name="Sondergaard T.E."/>
            <person name="Sorensen J.L."/>
            <person name="Fitzpatrick D.A."/>
            <person name="Frisvad J.C."/>
            <person name="Nielsen K.L."/>
        </authorList>
    </citation>
    <scope>NUCLEOTIDE SEQUENCE</scope>
    <source>
        <strain evidence="2">IBT 3081</strain>
    </source>
</reference>
<keyword evidence="3" id="KW-1185">Reference proteome</keyword>
<evidence type="ECO:0000259" key="1">
    <source>
        <dbReference type="Pfam" id="PF14737"/>
    </source>
</evidence>
<proteinExistence type="predicted"/>
<organism evidence="2 3">
    <name type="scientific">Penicillium concentricum</name>
    <dbReference type="NCBI Taxonomy" id="293559"/>
    <lineage>
        <taxon>Eukaryota</taxon>
        <taxon>Fungi</taxon>
        <taxon>Dikarya</taxon>
        <taxon>Ascomycota</taxon>
        <taxon>Pezizomycotina</taxon>
        <taxon>Eurotiomycetes</taxon>
        <taxon>Eurotiomycetidae</taxon>
        <taxon>Eurotiales</taxon>
        <taxon>Aspergillaceae</taxon>
        <taxon>Penicillium</taxon>
    </lineage>
</organism>
<feature type="domain" description="DUF4470" evidence="1">
    <location>
        <begin position="56"/>
        <end position="160"/>
    </location>
</feature>
<dbReference type="GeneID" id="81468315"/>
<dbReference type="Pfam" id="PF14737">
    <property type="entry name" value="DUF4470"/>
    <property type="match status" value="1"/>
</dbReference>